<dbReference type="InterPro" id="IPR002156">
    <property type="entry name" value="RNaseH_domain"/>
</dbReference>
<proteinExistence type="predicted"/>
<evidence type="ECO:0000313" key="3">
    <source>
        <dbReference type="Proteomes" id="UP000327157"/>
    </source>
</evidence>
<dbReference type="InterPro" id="IPR052929">
    <property type="entry name" value="RNase_H-like_EbsB-rel"/>
</dbReference>
<evidence type="ECO:0000313" key="2">
    <source>
        <dbReference type="EMBL" id="KAB2612729.1"/>
    </source>
</evidence>
<keyword evidence="3" id="KW-1185">Reference proteome</keyword>
<evidence type="ECO:0000259" key="1">
    <source>
        <dbReference type="Pfam" id="PF13456"/>
    </source>
</evidence>
<dbReference type="EMBL" id="SMOL01000458">
    <property type="protein sequence ID" value="KAB2612729.1"/>
    <property type="molecule type" value="Genomic_DNA"/>
</dbReference>
<dbReference type="Pfam" id="PF13456">
    <property type="entry name" value="RVT_3"/>
    <property type="match status" value="1"/>
</dbReference>
<dbReference type="GO" id="GO:0003676">
    <property type="term" value="F:nucleic acid binding"/>
    <property type="evidence" value="ECO:0007669"/>
    <property type="project" value="InterPro"/>
</dbReference>
<reference evidence="3" key="2">
    <citation type="submission" date="2019-10" db="EMBL/GenBank/DDBJ databases">
        <title>A de novo genome assembly of a pear dwarfing rootstock.</title>
        <authorList>
            <person name="Wang F."/>
            <person name="Wang J."/>
            <person name="Li S."/>
            <person name="Zhang Y."/>
            <person name="Fang M."/>
            <person name="Ma L."/>
            <person name="Zhao Y."/>
            <person name="Jiang S."/>
        </authorList>
    </citation>
    <scope>NUCLEOTIDE SEQUENCE [LARGE SCALE GENOMIC DNA]</scope>
</reference>
<gene>
    <name evidence="2" type="ORF">D8674_035045</name>
</gene>
<dbReference type="Proteomes" id="UP000327157">
    <property type="component" value="Chromosome 9"/>
</dbReference>
<dbReference type="AlphaFoldDB" id="A0A5N5GB99"/>
<dbReference type="GO" id="GO:0004523">
    <property type="term" value="F:RNA-DNA hybrid ribonuclease activity"/>
    <property type="evidence" value="ECO:0007669"/>
    <property type="project" value="InterPro"/>
</dbReference>
<protein>
    <recommendedName>
        <fullName evidence="1">RNase H type-1 domain-containing protein</fullName>
    </recommendedName>
</protein>
<accession>A0A5N5GB99</accession>
<dbReference type="PANTHER" id="PTHR47074:SF79">
    <property type="entry name" value="PUTATIVE-RELATED"/>
    <property type="match status" value="1"/>
</dbReference>
<organism evidence="2 3">
    <name type="scientific">Pyrus ussuriensis x Pyrus communis</name>
    <dbReference type="NCBI Taxonomy" id="2448454"/>
    <lineage>
        <taxon>Eukaryota</taxon>
        <taxon>Viridiplantae</taxon>
        <taxon>Streptophyta</taxon>
        <taxon>Embryophyta</taxon>
        <taxon>Tracheophyta</taxon>
        <taxon>Spermatophyta</taxon>
        <taxon>Magnoliopsida</taxon>
        <taxon>eudicotyledons</taxon>
        <taxon>Gunneridae</taxon>
        <taxon>Pentapetalae</taxon>
        <taxon>rosids</taxon>
        <taxon>fabids</taxon>
        <taxon>Rosales</taxon>
        <taxon>Rosaceae</taxon>
        <taxon>Amygdaloideae</taxon>
        <taxon>Maleae</taxon>
        <taxon>Pyrus</taxon>
    </lineage>
</organism>
<comment type="caution">
    <text evidence="2">The sequence shown here is derived from an EMBL/GenBank/DDBJ whole genome shotgun (WGS) entry which is preliminary data.</text>
</comment>
<reference evidence="2 3" key="1">
    <citation type="submission" date="2019-09" db="EMBL/GenBank/DDBJ databases">
        <authorList>
            <person name="Ou C."/>
        </authorList>
    </citation>
    <scope>NUCLEOTIDE SEQUENCE [LARGE SCALE GENOMIC DNA]</scope>
    <source>
        <strain evidence="2">S2</strain>
        <tissue evidence="2">Leaf</tissue>
    </source>
</reference>
<dbReference type="OrthoDB" id="1747175at2759"/>
<reference evidence="2 3" key="3">
    <citation type="submission" date="2019-11" db="EMBL/GenBank/DDBJ databases">
        <title>A de novo genome assembly of a pear dwarfing rootstock.</title>
        <authorList>
            <person name="Wang F."/>
            <person name="Wang J."/>
            <person name="Li S."/>
            <person name="Zhang Y."/>
            <person name="Fang M."/>
            <person name="Ma L."/>
            <person name="Zhao Y."/>
            <person name="Jiang S."/>
        </authorList>
    </citation>
    <scope>NUCLEOTIDE SEQUENCE [LARGE SCALE GENOMIC DNA]</scope>
    <source>
        <strain evidence="2">S2</strain>
        <tissue evidence="2">Leaf</tissue>
    </source>
</reference>
<dbReference type="PANTHER" id="PTHR47074">
    <property type="entry name" value="BNAC02G40300D PROTEIN"/>
    <property type="match status" value="1"/>
</dbReference>
<feature type="domain" description="RNase H type-1" evidence="1">
    <location>
        <begin position="38"/>
        <end position="90"/>
    </location>
</feature>
<name>A0A5N5GB99_9ROSA</name>
<sequence>MNRRPKFLGMGILDTKTEPIRSRSRFRSCPPSSRIKVNVDGAWDKENNVGGVGVVFRDSEGKLLGAISRIFEDVFPPIQVETAVEWGLNMINFESDSL</sequence>